<dbReference type="InterPro" id="IPR029055">
    <property type="entry name" value="Ntn_hydrolases_N"/>
</dbReference>
<evidence type="ECO:0000313" key="2">
    <source>
        <dbReference type="EMBL" id="CDQ09530.1"/>
    </source>
</evidence>
<dbReference type="RefSeq" id="WP_035191857.1">
    <property type="nucleotide sequence ID" value="NZ_CCCS020000023.1"/>
</dbReference>
<keyword evidence="1" id="KW-0732">Signal</keyword>
<dbReference type="PANTHER" id="PTHR43881:SF5">
    <property type="entry name" value="GAMMA-GLUTAMYLTRANSPEPTIDASE"/>
    <property type="match status" value="1"/>
</dbReference>
<reference evidence="2" key="2">
    <citation type="submission" date="2014-07" db="EMBL/GenBank/DDBJ databases">
        <title>Initial genome analysis of the psychrotolerant acidophile Acidithiobacillus ferrivorans CF27: insights into iron and sulfur oxidation pathways and into biofilm formation.</title>
        <authorList>
            <person name="Talla E."/>
            <person name="Hedrich S."/>
            <person name="Mangenot S."/>
            <person name="Ji B."/>
            <person name="Johnson D.B."/>
            <person name="Barbe V."/>
            <person name="Bonnefoy V."/>
        </authorList>
    </citation>
    <scope>NUCLEOTIDE SEQUENCE [LARGE SCALE GENOMIC DNA]</scope>
    <source>
        <strain evidence="2">CF27</strain>
    </source>
</reference>
<dbReference type="MEROPS" id="T03.025"/>
<dbReference type="PANTHER" id="PTHR43881">
    <property type="entry name" value="GAMMA-GLUTAMYLTRANSPEPTIDASE (AFU_ORTHOLOGUE AFUA_4G13580)"/>
    <property type="match status" value="1"/>
</dbReference>
<dbReference type="Proteomes" id="UP000193925">
    <property type="component" value="Chromosome AFERRI"/>
</dbReference>
<dbReference type="Gene3D" id="3.60.20.40">
    <property type="match status" value="1"/>
</dbReference>
<dbReference type="Gene3D" id="1.10.246.130">
    <property type="match status" value="1"/>
</dbReference>
<dbReference type="SUPFAM" id="SSF56235">
    <property type="entry name" value="N-terminal nucleophile aminohydrolases (Ntn hydrolases)"/>
    <property type="match status" value="1"/>
</dbReference>
<dbReference type="InterPro" id="IPR043138">
    <property type="entry name" value="GGT_lsub"/>
</dbReference>
<dbReference type="InterPro" id="IPR052896">
    <property type="entry name" value="GGT-like_enzyme"/>
</dbReference>
<sequence length="539" mass="56971">MKPVQISLSASSAGGAVSAPHALAADAGAAILRSGGNAIEAGIAVASTLAVVYPHMNGLGGDAFWLISDGDAHTVRGLAAAGPAGRYYSAALFRDRGLREIPFRGGLSAMTVPGAVGGWGAAFEFSRDCWQGRKSWSAVLESAYCHAATGFPLSPNQSHTLTRFGDVLRQQPGFAAQYMPGGEIMPTGRLWSQRALAQTLGTLAENGAEAFYHGPLAWQMAKGLKAAGSLLTEADLWAFKPRWVEPLRTAFGVGEAINMPPPTQGVASLMILALLNRVGLNSGDHLGAELIHNTVEITKLAFQYRDQLVADPGFGEVDIAALLNPDFLDDCAREVHPLIAMPLPSIGLAKGDTVWFGVVDGQGRMVSVIQSLYHEFGTGVVAGNTGVLWNNRGCAFSLAPGHVNVLEPGKRPFHTLNPALYAEQGRVQLAYGSMGGDGQPQTQAALLMRAKHYGLSLAESVISPRWLYGRTWGEASAGLRLERRYSDAVFGDLCRWGHQVSWVPDYSDFMGHAGMVARDPQGGFAGAADPRSDGGVAVP</sequence>
<keyword evidence="4" id="KW-1185">Reference proteome</keyword>
<proteinExistence type="predicted"/>
<dbReference type="InterPro" id="IPR043137">
    <property type="entry name" value="GGT_ssub_C"/>
</dbReference>
<keyword evidence="2" id="KW-0808">Transferase</keyword>
<evidence type="ECO:0000313" key="3">
    <source>
        <dbReference type="EMBL" id="SMH67224.1"/>
    </source>
</evidence>
<feature type="signal peptide" evidence="1">
    <location>
        <begin position="1"/>
        <end position="24"/>
    </location>
</feature>
<dbReference type="PRINTS" id="PR01210">
    <property type="entry name" value="GGTRANSPTASE"/>
</dbReference>
<organism evidence="2">
    <name type="scientific">Acidithiobacillus ferrivorans</name>
    <dbReference type="NCBI Taxonomy" id="160808"/>
    <lineage>
        <taxon>Bacteria</taxon>
        <taxon>Pseudomonadati</taxon>
        <taxon>Pseudomonadota</taxon>
        <taxon>Acidithiobacillia</taxon>
        <taxon>Acidithiobacillales</taxon>
        <taxon>Acidithiobacillaceae</taxon>
        <taxon>Acidithiobacillus</taxon>
    </lineage>
</organism>
<name>A0A060UM65_9PROT</name>
<dbReference type="AlphaFoldDB" id="A0A060UM65"/>
<dbReference type="Pfam" id="PF01019">
    <property type="entry name" value="G_glu_transpept"/>
    <property type="match status" value="1"/>
</dbReference>
<reference evidence="3 4" key="3">
    <citation type="submission" date="2017-03" db="EMBL/GenBank/DDBJ databases">
        <authorList>
            <person name="Regsiter A."/>
            <person name="William W."/>
        </authorList>
    </citation>
    <scope>NUCLEOTIDE SEQUENCE [LARGE SCALE GENOMIC DNA]</scope>
    <source>
        <strain evidence="3">PRJEB5721</strain>
    </source>
</reference>
<evidence type="ECO:0000313" key="4">
    <source>
        <dbReference type="Proteomes" id="UP000193925"/>
    </source>
</evidence>
<feature type="chain" id="PRO_5001587911" evidence="1">
    <location>
        <begin position="25"/>
        <end position="539"/>
    </location>
</feature>
<gene>
    <name evidence="2" type="ORF">AFERRI_30176</name>
    <name evidence="3" type="ORF">AFERRI_50425</name>
</gene>
<dbReference type="EMBL" id="CCCS020000023">
    <property type="protein sequence ID" value="CDQ09530.1"/>
    <property type="molecule type" value="Genomic_DNA"/>
</dbReference>
<protein>
    <submittedName>
        <fullName evidence="2">Gamma-glutamyltransferase</fullName>
    </submittedName>
</protein>
<dbReference type="EMBL" id="LT841305">
    <property type="protein sequence ID" value="SMH67224.1"/>
    <property type="molecule type" value="Genomic_DNA"/>
</dbReference>
<evidence type="ECO:0000256" key="1">
    <source>
        <dbReference type="SAM" id="SignalP"/>
    </source>
</evidence>
<dbReference type="GO" id="GO:0016740">
    <property type="term" value="F:transferase activity"/>
    <property type="evidence" value="ECO:0007669"/>
    <property type="project" value="UniProtKB-KW"/>
</dbReference>
<reference evidence="2" key="1">
    <citation type="submission" date="2014-03" db="EMBL/GenBank/DDBJ databases">
        <authorList>
            <person name="Genoscope - CEA"/>
        </authorList>
    </citation>
    <scope>NUCLEOTIDE SEQUENCE [LARGE SCALE GENOMIC DNA]</scope>
    <source>
        <strain evidence="2">CF27</strain>
    </source>
</reference>
<accession>A0A060UM65</accession>